<dbReference type="Proteomes" id="UP000250235">
    <property type="component" value="Unassembled WGS sequence"/>
</dbReference>
<organism evidence="2 3">
    <name type="scientific">Dorcoceras hygrometricum</name>
    <dbReference type="NCBI Taxonomy" id="472368"/>
    <lineage>
        <taxon>Eukaryota</taxon>
        <taxon>Viridiplantae</taxon>
        <taxon>Streptophyta</taxon>
        <taxon>Embryophyta</taxon>
        <taxon>Tracheophyta</taxon>
        <taxon>Spermatophyta</taxon>
        <taxon>Magnoliopsida</taxon>
        <taxon>eudicotyledons</taxon>
        <taxon>Gunneridae</taxon>
        <taxon>Pentapetalae</taxon>
        <taxon>asterids</taxon>
        <taxon>lamiids</taxon>
        <taxon>Lamiales</taxon>
        <taxon>Gesneriaceae</taxon>
        <taxon>Didymocarpoideae</taxon>
        <taxon>Trichosporeae</taxon>
        <taxon>Loxocarpinae</taxon>
        <taxon>Dorcoceras</taxon>
    </lineage>
</organism>
<evidence type="ECO:0000313" key="3">
    <source>
        <dbReference type="Proteomes" id="UP000250235"/>
    </source>
</evidence>
<evidence type="ECO:0000313" key="2">
    <source>
        <dbReference type="EMBL" id="KZV49538.1"/>
    </source>
</evidence>
<feature type="compositionally biased region" description="Basic residues" evidence="1">
    <location>
        <begin position="67"/>
        <end position="78"/>
    </location>
</feature>
<name>A0A2Z7CS33_9LAMI</name>
<accession>A0A2Z7CS33</accession>
<gene>
    <name evidence="2" type="ORF">F511_29930</name>
</gene>
<proteinExistence type="predicted"/>
<keyword evidence="3" id="KW-1185">Reference proteome</keyword>
<evidence type="ECO:0000256" key="1">
    <source>
        <dbReference type="SAM" id="MobiDB-lite"/>
    </source>
</evidence>
<feature type="region of interest" description="Disordered" evidence="1">
    <location>
        <begin position="54"/>
        <end position="78"/>
    </location>
</feature>
<dbReference type="EMBL" id="KQ993013">
    <property type="protein sequence ID" value="KZV49538.1"/>
    <property type="molecule type" value="Genomic_DNA"/>
</dbReference>
<sequence>MNFLKAYVIHDVCESVKYDDQISPQLNHKGKSCICYTKPENSKPSWLTNILEKEKEKAGPKSSVPNQKRRGSKKAKSV</sequence>
<protein>
    <submittedName>
        <fullName evidence="2">Uncharacterized protein</fullName>
    </submittedName>
</protein>
<dbReference type="AlphaFoldDB" id="A0A2Z7CS33"/>
<reference evidence="2 3" key="1">
    <citation type="journal article" date="2015" name="Proc. Natl. Acad. Sci. U.S.A.">
        <title>The resurrection genome of Boea hygrometrica: A blueprint for survival of dehydration.</title>
        <authorList>
            <person name="Xiao L."/>
            <person name="Yang G."/>
            <person name="Zhang L."/>
            <person name="Yang X."/>
            <person name="Zhao S."/>
            <person name="Ji Z."/>
            <person name="Zhou Q."/>
            <person name="Hu M."/>
            <person name="Wang Y."/>
            <person name="Chen M."/>
            <person name="Xu Y."/>
            <person name="Jin H."/>
            <person name="Xiao X."/>
            <person name="Hu G."/>
            <person name="Bao F."/>
            <person name="Hu Y."/>
            <person name="Wan P."/>
            <person name="Li L."/>
            <person name="Deng X."/>
            <person name="Kuang T."/>
            <person name="Xiang C."/>
            <person name="Zhu J.K."/>
            <person name="Oliver M.J."/>
            <person name="He Y."/>
        </authorList>
    </citation>
    <scope>NUCLEOTIDE SEQUENCE [LARGE SCALE GENOMIC DNA]</scope>
    <source>
        <strain evidence="3">cv. XS01</strain>
    </source>
</reference>